<keyword evidence="3" id="KW-1185">Reference proteome</keyword>
<dbReference type="InterPro" id="IPR032616">
    <property type="entry name" value="DUF4886"/>
</dbReference>
<gene>
    <name evidence="2" type="ORF">HX018_18630</name>
</gene>
<sequence>MRQLFTIILIALFQINPLAAQEQQTSPKDDDVIKVLAIGNSFSEDALENYLYDMAKAANKKMVIGNLYIGGAPLSLHLKNAHNNNKVYNYRKISLEGTKTKTDKVSIAEAIEDENWDFVSLQQASPLSGKYSVIMETLPDVWTYVFAHVNPDTKLVYHQTWAYQADSKHEGFKNYNQNQLVMYDSIVNATSQIDKSGDFSFIVPAGTAIQNARTSSIGDTFTRDGYHLDLDYGRFTAAATWYAKLFNLDPRKNTYKPEKLTDLQAKIAKEAAQKAVKKPFKVSKIRK</sequence>
<dbReference type="Pfam" id="PF16227">
    <property type="entry name" value="DUF4886"/>
    <property type="match status" value="1"/>
</dbReference>
<dbReference type="Gene3D" id="3.40.50.1110">
    <property type="entry name" value="SGNH hydrolase"/>
    <property type="match status" value="1"/>
</dbReference>
<evidence type="ECO:0000259" key="1">
    <source>
        <dbReference type="Pfam" id="PF16227"/>
    </source>
</evidence>
<comment type="caution">
    <text evidence="2">The sequence shown here is derived from an EMBL/GenBank/DDBJ whole genome shotgun (WGS) entry which is preliminary data.</text>
</comment>
<feature type="domain" description="DUF4886" evidence="1">
    <location>
        <begin position="34"/>
        <end position="275"/>
    </location>
</feature>
<reference evidence="2" key="1">
    <citation type="submission" date="2020-06" db="EMBL/GenBank/DDBJ databases">
        <authorList>
            <person name="Dong N."/>
        </authorList>
    </citation>
    <scope>NUCLEOTIDE SEQUENCE</scope>
    <source>
        <strain evidence="2">R1692</strain>
    </source>
</reference>
<evidence type="ECO:0000313" key="3">
    <source>
        <dbReference type="Proteomes" id="UP001170954"/>
    </source>
</evidence>
<dbReference type="Proteomes" id="UP001170954">
    <property type="component" value="Unassembled WGS sequence"/>
</dbReference>
<dbReference type="EMBL" id="JACAGK010000081">
    <property type="protein sequence ID" value="MDM1050258.1"/>
    <property type="molecule type" value="Genomic_DNA"/>
</dbReference>
<accession>A0ABT7NTH8</accession>
<protein>
    <submittedName>
        <fullName evidence="2">DUF4886 domain-containing protein</fullName>
    </submittedName>
</protein>
<name>A0ABT7NTH8_9SPHI</name>
<dbReference type="InterPro" id="IPR036514">
    <property type="entry name" value="SGNH_hydro_sf"/>
</dbReference>
<proteinExistence type="predicted"/>
<reference evidence="2" key="2">
    <citation type="journal article" date="2022" name="Sci. Total Environ.">
        <title>Prevalence, transmission, and molecular epidemiology of tet(X)-positive bacteria among humans, animals, and environmental niches in China: An epidemiological, and genomic-based study.</title>
        <authorList>
            <person name="Dong N."/>
            <person name="Zeng Y."/>
            <person name="Cai C."/>
            <person name="Sun C."/>
            <person name="Lu J."/>
            <person name="Liu C."/>
            <person name="Zhou H."/>
            <person name="Sun Q."/>
            <person name="Shu L."/>
            <person name="Wang H."/>
            <person name="Wang Y."/>
            <person name="Wang S."/>
            <person name="Wu C."/>
            <person name="Chan E.W."/>
            <person name="Chen G."/>
            <person name="Shen Z."/>
            <person name="Chen S."/>
            <person name="Zhang R."/>
        </authorList>
    </citation>
    <scope>NUCLEOTIDE SEQUENCE</scope>
    <source>
        <strain evidence="2">R1692</strain>
    </source>
</reference>
<organism evidence="2 3">
    <name type="scientific">Sphingobacterium hotanense</name>
    <dbReference type="NCBI Taxonomy" id="649196"/>
    <lineage>
        <taxon>Bacteria</taxon>
        <taxon>Pseudomonadati</taxon>
        <taxon>Bacteroidota</taxon>
        <taxon>Sphingobacteriia</taxon>
        <taxon>Sphingobacteriales</taxon>
        <taxon>Sphingobacteriaceae</taxon>
        <taxon>Sphingobacterium</taxon>
    </lineage>
</organism>
<dbReference type="RefSeq" id="WP_286652362.1">
    <property type="nucleotide sequence ID" value="NZ_JACAGK010000081.1"/>
</dbReference>
<evidence type="ECO:0000313" key="2">
    <source>
        <dbReference type="EMBL" id="MDM1050258.1"/>
    </source>
</evidence>